<evidence type="ECO:0000313" key="4">
    <source>
        <dbReference type="Proteomes" id="UP000001996"/>
    </source>
</evidence>
<protein>
    <recommendedName>
        <fullName evidence="2">PXA domain-containing protein</fullName>
    </recommendedName>
</protein>
<feature type="compositionally biased region" description="Low complexity" evidence="1">
    <location>
        <begin position="90"/>
        <end position="113"/>
    </location>
</feature>
<dbReference type="Pfam" id="PF02194">
    <property type="entry name" value="PXA"/>
    <property type="match status" value="1"/>
</dbReference>
<dbReference type="Proteomes" id="UP000001996">
    <property type="component" value="Unassembled WGS sequence"/>
</dbReference>
<dbReference type="InterPro" id="IPR003114">
    <property type="entry name" value="Phox_assoc"/>
</dbReference>
<feature type="compositionally biased region" description="Low complexity" evidence="1">
    <location>
        <begin position="59"/>
        <end position="78"/>
    </location>
</feature>
<evidence type="ECO:0000256" key="1">
    <source>
        <dbReference type="SAM" id="MobiDB-lite"/>
    </source>
</evidence>
<feature type="compositionally biased region" description="Polar residues" evidence="1">
    <location>
        <begin position="35"/>
        <end position="48"/>
    </location>
</feature>
<feature type="domain" description="PXA" evidence="2">
    <location>
        <begin position="237"/>
        <end position="470"/>
    </location>
</feature>
<dbReference type="GeneID" id="5233802"/>
<feature type="region of interest" description="Disordered" evidence="1">
    <location>
        <begin position="606"/>
        <end position="632"/>
    </location>
</feature>
<dbReference type="STRING" id="379508.A5DVZ4"/>
<feature type="compositionally biased region" description="Polar residues" evidence="1">
    <location>
        <begin position="1"/>
        <end position="16"/>
    </location>
</feature>
<accession>A5DVZ4</accession>
<reference evidence="3 4" key="1">
    <citation type="journal article" date="2009" name="Nature">
        <title>Evolution of pathogenicity and sexual reproduction in eight Candida genomes.</title>
        <authorList>
            <person name="Butler G."/>
            <person name="Rasmussen M.D."/>
            <person name="Lin M.F."/>
            <person name="Santos M.A."/>
            <person name="Sakthikumar S."/>
            <person name="Munro C.A."/>
            <person name="Rheinbay E."/>
            <person name="Grabherr M."/>
            <person name="Forche A."/>
            <person name="Reedy J.L."/>
            <person name="Agrafioti I."/>
            <person name="Arnaud M.B."/>
            <person name="Bates S."/>
            <person name="Brown A.J."/>
            <person name="Brunke S."/>
            <person name="Costanzo M.C."/>
            <person name="Fitzpatrick D.A."/>
            <person name="de Groot P.W."/>
            <person name="Harris D."/>
            <person name="Hoyer L.L."/>
            <person name="Hube B."/>
            <person name="Klis F.M."/>
            <person name="Kodira C."/>
            <person name="Lennard N."/>
            <person name="Logue M.E."/>
            <person name="Martin R."/>
            <person name="Neiman A.M."/>
            <person name="Nikolaou E."/>
            <person name="Quail M.A."/>
            <person name="Quinn J."/>
            <person name="Santos M.C."/>
            <person name="Schmitzberger F.F."/>
            <person name="Sherlock G."/>
            <person name="Shah P."/>
            <person name="Silverstein K.A."/>
            <person name="Skrzypek M.S."/>
            <person name="Soll D."/>
            <person name="Staggs R."/>
            <person name="Stansfield I."/>
            <person name="Stumpf M.P."/>
            <person name="Sudbery P.E."/>
            <person name="Srikantha T."/>
            <person name="Zeng Q."/>
            <person name="Berman J."/>
            <person name="Berriman M."/>
            <person name="Heitman J."/>
            <person name="Gow N.A."/>
            <person name="Lorenz M.C."/>
            <person name="Birren B.W."/>
            <person name="Kellis M."/>
            <person name="Cuomo C.A."/>
        </authorList>
    </citation>
    <scope>NUCLEOTIDE SEQUENCE [LARGE SCALE GENOMIC DNA]</scope>
    <source>
        <strain evidence="4">ATCC 11503 / BCRC 21390 / CBS 2605 / JCM 1781 / NBRC 1676 / NRRL YB-4239</strain>
    </source>
</reference>
<dbReference type="eggNOG" id="ENOG502RYUQ">
    <property type="taxonomic scope" value="Eukaryota"/>
</dbReference>
<dbReference type="EMBL" id="CH981525">
    <property type="protein sequence ID" value="EDK43352.1"/>
    <property type="molecule type" value="Genomic_DNA"/>
</dbReference>
<dbReference type="KEGG" id="lel:PVL30_001500"/>
<dbReference type="HOGENOM" id="CLU_378577_0_0_1"/>
<proteinExistence type="predicted"/>
<keyword evidence="4" id="KW-1185">Reference proteome</keyword>
<dbReference type="AlphaFoldDB" id="A5DVZ4"/>
<sequence>MSVDVNNATTSKTNSIKRGYTQDRPRPRSRPVSAIISTTHTNVTSQGHLTIANAKATPTTSTTASNSTSTSTTTSTSGSGSGSGSGSVSGSGSISASNTTPNPTPAPTTGSATALLPDFARTYSSASLSHLHTRENNDDYFLHAINGGAGFQAAIPPLLLRQYHSSKDRKDNRTRLSSDLREADGKQQVELQDQQEIEFIFTMYRPTTLRTKALKLSTLAEKLDYVKPYLPHISQDQELNVQIHLFLSTIMVKYVNLWYLTKLTTPDNTKFVRILYDEIIVVLAADIVSRCEKLDAVKVCNDLGFILNQHLEEFMYSGYGGGETGDSKSRNGNERDGSTNKVIEDYRKQAKCQNSAFYDSSKSGTQILDEYLARQHIAFDPNFDNDQESIVSDNNNATKTPPHLIYFREMMREILETVFNKQELSYKKSNAVFSSKIGSDLLVLILADLVLNKAFERLSSPTFILHNINKVVNSLLRVVAKPQKKKHIPMPLGRRIRRNLGRLYQVLITIADYSLLECETPSINVFDCFIFQLLANMVALYQVRPLLYYLFASAQLVIKSLNPVNNWINHIFLIWVLEIMKDLYISRKLAYSINLLRLSLFYENGERDSDDEEEGGGGGGEEADRGKEKGCNGEERDMLKLLELLESQRKTDGTDIVTENIFTLIQHLPLLQSKPRDTEKHRKEKQQQQRNTIKQVLTVFAENMDIDPNHKVNKFFVLKIIDYIVHNLYNEI</sequence>
<dbReference type="OrthoDB" id="5582218at2759"/>
<name>A5DVZ4_LODEL</name>
<feature type="region of interest" description="Disordered" evidence="1">
    <location>
        <begin position="1"/>
        <end position="113"/>
    </location>
</feature>
<feature type="compositionally biased region" description="Gly residues" evidence="1">
    <location>
        <begin position="79"/>
        <end position="89"/>
    </location>
</feature>
<dbReference type="InParanoid" id="A5DVZ4"/>
<gene>
    <name evidence="3" type="ORF">LELG_01530</name>
</gene>
<organism evidence="3 4">
    <name type="scientific">Lodderomyces elongisporus (strain ATCC 11503 / CBS 2605 / JCM 1781 / NBRC 1676 / NRRL YB-4239)</name>
    <name type="common">Yeast</name>
    <name type="synonym">Saccharomyces elongisporus</name>
    <dbReference type="NCBI Taxonomy" id="379508"/>
    <lineage>
        <taxon>Eukaryota</taxon>
        <taxon>Fungi</taxon>
        <taxon>Dikarya</taxon>
        <taxon>Ascomycota</taxon>
        <taxon>Saccharomycotina</taxon>
        <taxon>Pichiomycetes</taxon>
        <taxon>Debaryomycetaceae</taxon>
        <taxon>Candida/Lodderomyces clade</taxon>
        <taxon>Lodderomyces</taxon>
    </lineage>
</organism>
<dbReference type="VEuPathDB" id="FungiDB:LELG_01530"/>
<feature type="compositionally biased region" description="Basic and acidic residues" evidence="1">
    <location>
        <begin position="622"/>
        <end position="632"/>
    </location>
</feature>
<evidence type="ECO:0000259" key="2">
    <source>
        <dbReference type="Pfam" id="PF02194"/>
    </source>
</evidence>
<evidence type="ECO:0000313" key="3">
    <source>
        <dbReference type="EMBL" id="EDK43352.1"/>
    </source>
</evidence>